<dbReference type="EMBL" id="LR797211">
    <property type="protein sequence ID" value="CAB4194441.1"/>
    <property type="molecule type" value="Genomic_DNA"/>
</dbReference>
<proteinExistence type="predicted"/>
<dbReference type="EMBL" id="LR797158">
    <property type="protein sequence ID" value="CAB4190771.1"/>
    <property type="molecule type" value="Genomic_DNA"/>
</dbReference>
<name>A0A6J5MTU0_9CAUD</name>
<organism evidence="1">
    <name type="scientific">uncultured Caudovirales phage</name>
    <dbReference type="NCBI Taxonomy" id="2100421"/>
    <lineage>
        <taxon>Viruses</taxon>
        <taxon>Duplodnaviria</taxon>
        <taxon>Heunggongvirae</taxon>
        <taxon>Uroviricota</taxon>
        <taxon>Caudoviricetes</taxon>
        <taxon>Peduoviridae</taxon>
        <taxon>Maltschvirus</taxon>
        <taxon>Maltschvirus maltsch</taxon>
    </lineage>
</organism>
<sequence>MENEKCVYCDPTTSAEAWVIIDEAYGGPYKARVRTDYRWNGFMCPAFDFASAMRVAADTHLMGAKYNDKGDSVEFASYDASRNAFVMTGGGRNEDDEPFVNTATICCGRYDIGAMNWTWVEAEEPEIGDLPQFTKAHLTELV</sequence>
<evidence type="ECO:0000313" key="2">
    <source>
        <dbReference type="EMBL" id="CAB4190771.1"/>
    </source>
</evidence>
<evidence type="ECO:0000313" key="3">
    <source>
        <dbReference type="EMBL" id="CAB4194441.1"/>
    </source>
</evidence>
<dbReference type="EMBL" id="LR796510">
    <property type="protein sequence ID" value="CAB4149207.1"/>
    <property type="molecule type" value="Genomic_DNA"/>
</dbReference>
<reference evidence="1" key="1">
    <citation type="submission" date="2020-04" db="EMBL/GenBank/DDBJ databases">
        <authorList>
            <person name="Chiriac C."/>
            <person name="Salcher M."/>
            <person name="Ghai R."/>
            <person name="Kavagutti S V."/>
        </authorList>
    </citation>
    <scope>NUCLEOTIDE SEQUENCE</scope>
</reference>
<gene>
    <name evidence="2" type="ORF">UFOVP1191_117</name>
    <name evidence="3" type="ORF">UFOVP1252_62</name>
    <name evidence="1" type="ORF">UFOVP529_59</name>
</gene>
<accession>A0A6J5MTU0</accession>
<evidence type="ECO:0000313" key="1">
    <source>
        <dbReference type="EMBL" id="CAB4149207.1"/>
    </source>
</evidence>
<protein>
    <submittedName>
        <fullName evidence="1">Uncharacterized protein</fullName>
    </submittedName>
</protein>